<feature type="compositionally biased region" description="Low complexity" evidence="1">
    <location>
        <begin position="410"/>
        <end position="422"/>
    </location>
</feature>
<evidence type="ECO:0000256" key="1">
    <source>
        <dbReference type="SAM" id="MobiDB-lite"/>
    </source>
</evidence>
<feature type="region of interest" description="Disordered" evidence="1">
    <location>
        <begin position="532"/>
        <end position="574"/>
    </location>
</feature>
<keyword evidence="3" id="KW-1185">Reference proteome</keyword>
<feature type="compositionally biased region" description="Low complexity" evidence="1">
    <location>
        <begin position="442"/>
        <end position="455"/>
    </location>
</feature>
<evidence type="ECO:0000313" key="3">
    <source>
        <dbReference type="Proteomes" id="UP001430356"/>
    </source>
</evidence>
<sequence length="763" mass="76688">MQLVPHLFHRREVVALFLDLDETALTLTDLALPPLVALRGAPVPAASTAAAASAATYVSPQTRLDVLREALVAFIGAKLRSVPDTALLSFVLYAIRRSDAERGGRDGHGAHATTEELLAPGLAGAAGGRAVQAAILGLQPSLWSSRATDGLPSADAAASASPAGYAAVVQCLQRLLREAEHGTRQPPDPATSCASKSVSAAVSANTSFAPLRAVSSSATNVSNGPHPPASQWRSTSTTTAAVSDTCVVVHGIVLRSRRAALTTAAPPAPSAVAMPRCWLDIVSLSPLQSCPPDAPSCPSPRPAGVGAGTAGTAAAVAAATPQSPLQPLLSTEVHLDDGCASAVLDPVELSGIGHRGLALGPALARLTAPQERRTAAFVRRRLAVVDASASAAAATPPVSITDCAAPCSGSAPHTTSATAAPALGERQQQPKKRSSGGSKTHATAATAAAAAAATTRGAPAPLVSPPQQHASPTRSPWSAFPELQAHHGSGSGAGPVSPPTAGRPAAPAGVVLVSPPLPTVVAQRRPVFASYAASPPPAKQQPQQQANPRRPNVSSSSTGGAAESVEVPEPLRMMDVGRDGVVDLAVARRYSAVDDESPGNSPKAAEGTAALPLHRAATHSTAPPRRRTHQAPSAGGHSPEKGSGRQQPELPPQRHGEPGVRGGGGGGVMAATTQAPLSSLAAASQHPHAVEPPGSPRAMAMPNHFSAPLPLAHPHSLTAPRGGAVRGSHAGRPTDSASSAVGGDGSLSVTPPTHPRSPTKRLS</sequence>
<organism evidence="2 3">
    <name type="scientific">Novymonas esmeraldas</name>
    <dbReference type="NCBI Taxonomy" id="1808958"/>
    <lineage>
        <taxon>Eukaryota</taxon>
        <taxon>Discoba</taxon>
        <taxon>Euglenozoa</taxon>
        <taxon>Kinetoplastea</taxon>
        <taxon>Metakinetoplastina</taxon>
        <taxon>Trypanosomatida</taxon>
        <taxon>Trypanosomatidae</taxon>
        <taxon>Novymonas</taxon>
    </lineage>
</organism>
<feature type="compositionally biased region" description="Polar residues" evidence="1">
    <location>
        <begin position="465"/>
        <end position="476"/>
    </location>
</feature>
<name>A0AAW0ELX4_9TRYP</name>
<evidence type="ECO:0000313" key="2">
    <source>
        <dbReference type="EMBL" id="KAK7194277.1"/>
    </source>
</evidence>
<proteinExistence type="predicted"/>
<protein>
    <submittedName>
        <fullName evidence="2">Uncharacterized protein</fullName>
    </submittedName>
</protein>
<dbReference type="Proteomes" id="UP001430356">
    <property type="component" value="Unassembled WGS sequence"/>
</dbReference>
<reference evidence="2 3" key="1">
    <citation type="journal article" date="2021" name="MBio">
        <title>A New Model Trypanosomatid, Novymonas esmeraldas: Genomic Perception of Its 'Candidatus Pandoraea novymonadis' Endosymbiont.</title>
        <authorList>
            <person name="Zakharova A."/>
            <person name="Saura A."/>
            <person name="Butenko A."/>
            <person name="Podesvova L."/>
            <person name="Warmusova S."/>
            <person name="Kostygov A.Y."/>
            <person name="Nenarokova A."/>
            <person name="Lukes J."/>
            <person name="Opperdoes F.R."/>
            <person name="Yurchenko V."/>
        </authorList>
    </citation>
    <scope>NUCLEOTIDE SEQUENCE [LARGE SCALE GENOMIC DNA]</scope>
    <source>
        <strain evidence="2 3">E262AT.01</strain>
    </source>
</reference>
<gene>
    <name evidence="2" type="ORF">NESM_000342700</name>
</gene>
<feature type="compositionally biased region" description="Gly residues" evidence="1">
    <location>
        <begin position="659"/>
        <end position="668"/>
    </location>
</feature>
<dbReference type="AlphaFoldDB" id="A0AAW0ELX4"/>
<accession>A0AAW0ELX4</accession>
<feature type="compositionally biased region" description="Low complexity" evidence="1">
    <location>
        <begin position="670"/>
        <end position="687"/>
    </location>
</feature>
<feature type="region of interest" description="Disordered" evidence="1">
    <location>
        <begin position="592"/>
        <end position="763"/>
    </location>
</feature>
<feature type="region of interest" description="Disordered" evidence="1">
    <location>
        <begin position="408"/>
        <end position="504"/>
    </location>
</feature>
<dbReference type="EMBL" id="JAECZO010000034">
    <property type="protein sequence ID" value="KAK7194277.1"/>
    <property type="molecule type" value="Genomic_DNA"/>
</dbReference>
<feature type="compositionally biased region" description="Low complexity" evidence="1">
    <location>
        <begin position="735"/>
        <end position="749"/>
    </location>
</feature>
<feature type="region of interest" description="Disordered" evidence="1">
    <location>
        <begin position="217"/>
        <end position="237"/>
    </location>
</feature>
<comment type="caution">
    <text evidence="2">The sequence shown here is derived from an EMBL/GenBank/DDBJ whole genome shotgun (WGS) entry which is preliminary data.</text>
</comment>